<dbReference type="Gene3D" id="3.40.50.360">
    <property type="match status" value="1"/>
</dbReference>
<evidence type="ECO:0000313" key="2">
    <source>
        <dbReference type="Proteomes" id="UP000251197"/>
    </source>
</evidence>
<accession>A0A2X3INJ1</accession>
<sequence>MSKTLILLFHPNLSRSSANAALAQEAAKLANVEVVDVQALYPDGIDIYRDGEREAARLLAGRPHCAAVPDSLVFHAGHYAPVAGRGADPDVLP</sequence>
<dbReference type="Proteomes" id="UP000251197">
    <property type="component" value="Unassembled WGS sequence"/>
</dbReference>
<dbReference type="SUPFAM" id="SSF52218">
    <property type="entry name" value="Flavoproteins"/>
    <property type="match status" value="1"/>
</dbReference>
<dbReference type="InterPro" id="IPR029039">
    <property type="entry name" value="Flavoprotein-like_sf"/>
</dbReference>
<proteinExistence type="predicted"/>
<evidence type="ECO:0000313" key="1">
    <source>
        <dbReference type="EMBL" id="SQC93818.1"/>
    </source>
</evidence>
<dbReference type="EMBL" id="UAVU01000011">
    <property type="protein sequence ID" value="SQC93818.1"/>
    <property type="molecule type" value="Genomic_DNA"/>
</dbReference>
<dbReference type="AlphaFoldDB" id="A0A2X3INJ1"/>
<gene>
    <name evidence="1" type="ORF">NCTC12120_06933</name>
</gene>
<protein>
    <submittedName>
        <fullName evidence="1">Glutathione-regulated potassium-efflux system ancillary protein KefG</fullName>
    </submittedName>
</protein>
<name>A0A2X3INJ1_9ENTR</name>
<organism evidence="1 2">
    <name type="scientific">Cedecea neteri</name>
    <dbReference type="NCBI Taxonomy" id="158822"/>
    <lineage>
        <taxon>Bacteria</taxon>
        <taxon>Pseudomonadati</taxon>
        <taxon>Pseudomonadota</taxon>
        <taxon>Gammaproteobacteria</taxon>
        <taxon>Enterobacterales</taxon>
        <taxon>Enterobacteriaceae</taxon>
        <taxon>Cedecea</taxon>
    </lineage>
</organism>
<reference evidence="1 2" key="1">
    <citation type="submission" date="2018-06" db="EMBL/GenBank/DDBJ databases">
        <authorList>
            <consortium name="Pathogen Informatics"/>
            <person name="Doyle S."/>
        </authorList>
    </citation>
    <scope>NUCLEOTIDE SEQUENCE [LARGE SCALE GENOMIC DNA]</scope>
    <source>
        <strain evidence="1 2">NCTC12120</strain>
    </source>
</reference>